<evidence type="ECO:0000256" key="1">
    <source>
        <dbReference type="SAM" id="Phobius"/>
    </source>
</evidence>
<keyword evidence="1" id="KW-0472">Membrane</keyword>
<proteinExistence type="predicted"/>
<organism evidence="2 3">
    <name type="scientific">Rhodococcus pyridinivorans AK37</name>
    <dbReference type="NCBI Taxonomy" id="1114960"/>
    <lineage>
        <taxon>Bacteria</taxon>
        <taxon>Bacillati</taxon>
        <taxon>Actinomycetota</taxon>
        <taxon>Actinomycetes</taxon>
        <taxon>Mycobacteriales</taxon>
        <taxon>Nocardiaceae</taxon>
        <taxon>Rhodococcus</taxon>
    </lineage>
</organism>
<dbReference type="InterPro" id="IPR011990">
    <property type="entry name" value="TPR-like_helical_dom_sf"/>
</dbReference>
<comment type="caution">
    <text evidence="2">The sequence shown here is derived from an EMBL/GenBank/DDBJ whole genome shotgun (WGS) entry which is preliminary data.</text>
</comment>
<keyword evidence="1" id="KW-0812">Transmembrane</keyword>
<gene>
    <name evidence="2" type="ORF">AK37_22431</name>
</gene>
<feature type="transmembrane region" description="Helical" evidence="1">
    <location>
        <begin position="12"/>
        <end position="33"/>
    </location>
</feature>
<sequence length="143" mass="15525">MVRGDGPGHLVAHWSALHALFCGATAEAIGLYLRAARVHRAHGHHAAQLTCLFQLAMAQTYDGRRDDALKACARVVEMAGQHGERWNKASALWLSGLAHFHLGRLGSAVDAANGALERILDTLGVHSRTQVVSWLHTREAPRV</sequence>
<keyword evidence="1" id="KW-1133">Transmembrane helix</keyword>
<dbReference type="Gene3D" id="1.25.40.10">
    <property type="entry name" value="Tetratricopeptide repeat domain"/>
    <property type="match status" value="1"/>
</dbReference>
<dbReference type="PATRIC" id="fig|1114960.4.peg.4569"/>
<dbReference type="SUPFAM" id="SSF48452">
    <property type="entry name" value="TPR-like"/>
    <property type="match status" value="1"/>
</dbReference>
<accession>H0JXK5</accession>
<evidence type="ECO:0000313" key="2">
    <source>
        <dbReference type="EMBL" id="EHK80900.1"/>
    </source>
</evidence>
<reference evidence="2 3" key="1">
    <citation type="submission" date="2011-12" db="EMBL/GenBank/DDBJ databases">
        <authorList>
            <person name="Kriszt B."/>
            <person name="Tancsics A."/>
            <person name="Cserhati M."/>
            <person name="Toth A."/>
            <person name="Nagy I."/>
            <person name="Horvath B."/>
            <person name="Tamura T."/>
            <person name="Kukolya J."/>
            <person name="Szoboszlay S."/>
        </authorList>
    </citation>
    <scope>NUCLEOTIDE SEQUENCE [LARGE SCALE GENOMIC DNA]</scope>
    <source>
        <strain evidence="2 3">AK37</strain>
    </source>
</reference>
<name>H0JXK5_9NOCA</name>
<evidence type="ECO:0000313" key="3">
    <source>
        <dbReference type="Proteomes" id="UP000005064"/>
    </source>
</evidence>
<dbReference type="EMBL" id="AHBW01000061">
    <property type="protein sequence ID" value="EHK80900.1"/>
    <property type="molecule type" value="Genomic_DNA"/>
</dbReference>
<dbReference type="AlphaFoldDB" id="H0JXK5"/>
<protein>
    <submittedName>
        <fullName evidence="2">LuxR family transcriptional regulator</fullName>
    </submittedName>
</protein>
<dbReference type="Proteomes" id="UP000005064">
    <property type="component" value="Unassembled WGS sequence"/>
</dbReference>